<dbReference type="GO" id="GO:0046872">
    <property type="term" value="F:metal ion binding"/>
    <property type="evidence" value="ECO:0007669"/>
    <property type="project" value="UniProtKB-KW"/>
</dbReference>
<dbReference type="AlphaFoldDB" id="A0AAV1L9Z9"/>
<keyword evidence="4" id="KW-0540">Nuclease</keyword>
<organism evidence="9 10">
    <name type="scientific">Parnassius mnemosyne</name>
    <name type="common">clouded apollo</name>
    <dbReference type="NCBI Taxonomy" id="213953"/>
    <lineage>
        <taxon>Eukaryota</taxon>
        <taxon>Metazoa</taxon>
        <taxon>Ecdysozoa</taxon>
        <taxon>Arthropoda</taxon>
        <taxon>Hexapoda</taxon>
        <taxon>Insecta</taxon>
        <taxon>Pterygota</taxon>
        <taxon>Neoptera</taxon>
        <taxon>Endopterygota</taxon>
        <taxon>Lepidoptera</taxon>
        <taxon>Glossata</taxon>
        <taxon>Ditrysia</taxon>
        <taxon>Papilionoidea</taxon>
        <taxon>Papilionidae</taxon>
        <taxon>Parnassiinae</taxon>
        <taxon>Parnassini</taxon>
        <taxon>Parnassius</taxon>
        <taxon>Driopa</taxon>
    </lineage>
</organism>
<evidence type="ECO:0000313" key="9">
    <source>
        <dbReference type="EMBL" id="CAK1592148.1"/>
    </source>
</evidence>
<comment type="cofactor">
    <cofactor evidence="1">
        <name>a divalent metal cation</name>
        <dbReference type="ChEBI" id="CHEBI:60240"/>
    </cofactor>
</comment>
<protein>
    <recommendedName>
        <fullName evidence="8">DDE Tnp4 domain-containing protein</fullName>
    </recommendedName>
</protein>
<dbReference type="Proteomes" id="UP001314205">
    <property type="component" value="Unassembled WGS sequence"/>
</dbReference>
<evidence type="ECO:0000313" key="10">
    <source>
        <dbReference type="Proteomes" id="UP001314205"/>
    </source>
</evidence>
<dbReference type="PANTHER" id="PTHR22930">
    <property type="match status" value="1"/>
</dbReference>
<dbReference type="GO" id="GO:0005634">
    <property type="term" value="C:nucleus"/>
    <property type="evidence" value="ECO:0007669"/>
    <property type="project" value="UniProtKB-SubCell"/>
</dbReference>
<gene>
    <name evidence="9" type="ORF">PARMNEM_LOCUS12181</name>
</gene>
<sequence>MEISSDLDVEELLLLYALSRSQRKRVWVHDINQKRKDLGEYHRLCRELASHEDRFFTYFRMSQDLFEELHELLIPKISKCTTNWRTPISTRERLVICLRYLATGDSHQTIAFSFRVGRLTVGGIVKEVCTEIWNTLQPEYMPSPTEETWKQSEKGYRETWNFPNCVGSVDGKHVSIKCPKNSGSEYFCYKKFFSVVLLAIVDPCYKFTVIDVGSYGRHSDSGIFENSIFYRQYIHGKSLLPDKPLPGTEEPVPHVLIGDEGFALKTYLMRPFPRALATQDERKTNFNKRLCRTCRVVENTFGILAQKWRIFLRPIDCDVDTAIDIIKAACCLHNYLRTKQGTAILTPESEDENVPMRALITHRPTNRRSTTAAFETREQFVSYFNQ</sequence>
<evidence type="ECO:0000256" key="4">
    <source>
        <dbReference type="ARBA" id="ARBA00022722"/>
    </source>
</evidence>
<name>A0AAV1L9Z9_9NEOP</name>
<evidence type="ECO:0000259" key="8">
    <source>
        <dbReference type="Pfam" id="PF13359"/>
    </source>
</evidence>
<keyword evidence="5" id="KW-0479">Metal-binding</keyword>
<comment type="similarity">
    <text evidence="3">Belongs to the HARBI1 family.</text>
</comment>
<dbReference type="GO" id="GO:0016787">
    <property type="term" value="F:hydrolase activity"/>
    <property type="evidence" value="ECO:0007669"/>
    <property type="project" value="UniProtKB-KW"/>
</dbReference>
<evidence type="ECO:0000256" key="5">
    <source>
        <dbReference type="ARBA" id="ARBA00022723"/>
    </source>
</evidence>
<proteinExistence type="inferred from homology"/>
<dbReference type="PANTHER" id="PTHR22930:SF269">
    <property type="entry name" value="NUCLEASE HARBI1-LIKE PROTEIN"/>
    <property type="match status" value="1"/>
</dbReference>
<dbReference type="InterPro" id="IPR045249">
    <property type="entry name" value="HARBI1-like"/>
</dbReference>
<evidence type="ECO:0000256" key="1">
    <source>
        <dbReference type="ARBA" id="ARBA00001968"/>
    </source>
</evidence>
<keyword evidence="10" id="KW-1185">Reference proteome</keyword>
<keyword evidence="7" id="KW-0539">Nucleus</keyword>
<accession>A0AAV1L9Z9</accession>
<evidence type="ECO:0000256" key="7">
    <source>
        <dbReference type="ARBA" id="ARBA00023242"/>
    </source>
</evidence>
<feature type="domain" description="DDE Tnp4" evidence="8">
    <location>
        <begin position="169"/>
        <end position="334"/>
    </location>
</feature>
<evidence type="ECO:0000256" key="3">
    <source>
        <dbReference type="ARBA" id="ARBA00006958"/>
    </source>
</evidence>
<keyword evidence="6" id="KW-0378">Hydrolase</keyword>
<dbReference type="Pfam" id="PF13359">
    <property type="entry name" value="DDE_Tnp_4"/>
    <property type="match status" value="1"/>
</dbReference>
<evidence type="ECO:0000256" key="2">
    <source>
        <dbReference type="ARBA" id="ARBA00004123"/>
    </source>
</evidence>
<reference evidence="9 10" key="1">
    <citation type="submission" date="2023-11" db="EMBL/GenBank/DDBJ databases">
        <authorList>
            <person name="Hedman E."/>
            <person name="Englund M."/>
            <person name="Stromberg M."/>
            <person name="Nyberg Akerstrom W."/>
            <person name="Nylinder S."/>
            <person name="Jareborg N."/>
            <person name="Kallberg Y."/>
            <person name="Kronander E."/>
        </authorList>
    </citation>
    <scope>NUCLEOTIDE SEQUENCE [LARGE SCALE GENOMIC DNA]</scope>
</reference>
<comment type="subcellular location">
    <subcellularLocation>
        <location evidence="2">Nucleus</location>
    </subcellularLocation>
</comment>
<dbReference type="InterPro" id="IPR027806">
    <property type="entry name" value="HARBI1_dom"/>
</dbReference>
<dbReference type="GO" id="GO:0004518">
    <property type="term" value="F:nuclease activity"/>
    <property type="evidence" value="ECO:0007669"/>
    <property type="project" value="UniProtKB-KW"/>
</dbReference>
<evidence type="ECO:0000256" key="6">
    <source>
        <dbReference type="ARBA" id="ARBA00022801"/>
    </source>
</evidence>
<comment type="caution">
    <text evidence="9">The sequence shown here is derived from an EMBL/GenBank/DDBJ whole genome shotgun (WGS) entry which is preliminary data.</text>
</comment>
<dbReference type="EMBL" id="CAVLGL010000087">
    <property type="protein sequence ID" value="CAK1592148.1"/>
    <property type="molecule type" value="Genomic_DNA"/>
</dbReference>